<feature type="domain" description="CBS" evidence="10">
    <location>
        <begin position="241"/>
        <end position="297"/>
    </location>
</feature>
<dbReference type="PROSITE" id="PS51371">
    <property type="entry name" value="CBS"/>
    <property type="match status" value="1"/>
</dbReference>
<evidence type="ECO:0000256" key="9">
    <source>
        <dbReference type="RuleBase" id="RU362011"/>
    </source>
</evidence>
<dbReference type="CDD" id="cd04606">
    <property type="entry name" value="CBS_pair_Mg_transporter"/>
    <property type="match status" value="1"/>
</dbReference>
<dbReference type="InterPro" id="IPR006669">
    <property type="entry name" value="MgtE_transporter"/>
</dbReference>
<dbReference type="SUPFAM" id="SSF158791">
    <property type="entry name" value="MgtE N-terminal domain-like"/>
    <property type="match status" value="1"/>
</dbReference>
<dbReference type="PATRIC" id="fig|565050.3.peg.2210"/>
<dbReference type="SUPFAM" id="SSF54631">
    <property type="entry name" value="CBS-domain pair"/>
    <property type="match status" value="1"/>
</dbReference>
<evidence type="ECO:0000256" key="3">
    <source>
        <dbReference type="ARBA" id="ARBA00022448"/>
    </source>
</evidence>
<evidence type="ECO:0000256" key="6">
    <source>
        <dbReference type="ARBA" id="ARBA00022989"/>
    </source>
</evidence>
<dbReference type="Gene3D" id="1.25.60.10">
    <property type="entry name" value="MgtE N-terminal domain-like"/>
    <property type="match status" value="1"/>
</dbReference>
<comment type="subunit">
    <text evidence="9">Homodimer.</text>
</comment>
<keyword evidence="6 9" id="KW-1133">Transmembrane helix</keyword>
<dbReference type="KEGG" id="ccs:CCNA_02256"/>
<evidence type="ECO:0000313" key="11">
    <source>
        <dbReference type="EMBL" id="ACL95721.3"/>
    </source>
</evidence>
<accession>A0A0H3CA80</accession>
<keyword evidence="3 9" id="KW-0813">Transport</keyword>
<comment type="function">
    <text evidence="9">Acts as a magnesium transporter.</text>
</comment>
<dbReference type="SUPFAM" id="SSF161093">
    <property type="entry name" value="MgtE membrane domain-like"/>
    <property type="match status" value="1"/>
</dbReference>
<protein>
    <recommendedName>
        <fullName evidence="9">Magnesium transporter MgtE</fullName>
    </recommendedName>
</protein>
<keyword evidence="12" id="KW-1185">Reference proteome</keyword>
<dbReference type="Proteomes" id="UP000001364">
    <property type="component" value="Chromosome"/>
</dbReference>
<evidence type="ECO:0000256" key="7">
    <source>
        <dbReference type="ARBA" id="ARBA00023136"/>
    </source>
</evidence>
<dbReference type="NCBIfam" id="TIGR00400">
    <property type="entry name" value="mgtE"/>
    <property type="match status" value="1"/>
</dbReference>
<dbReference type="Pfam" id="PF00571">
    <property type="entry name" value="CBS"/>
    <property type="match status" value="1"/>
</dbReference>
<dbReference type="PANTHER" id="PTHR43773">
    <property type="entry name" value="MAGNESIUM TRANSPORTER MGTE"/>
    <property type="match status" value="1"/>
</dbReference>
<dbReference type="GO" id="GO:0046872">
    <property type="term" value="F:metal ion binding"/>
    <property type="evidence" value="ECO:0007669"/>
    <property type="project" value="UniProtKB-KW"/>
</dbReference>
<dbReference type="SMART" id="SM00924">
    <property type="entry name" value="MgtE_N"/>
    <property type="match status" value="1"/>
</dbReference>
<keyword evidence="8" id="KW-0129">CBS domain</keyword>
<evidence type="ECO:0000256" key="5">
    <source>
        <dbReference type="ARBA" id="ARBA00022842"/>
    </source>
</evidence>
<evidence type="ECO:0000256" key="1">
    <source>
        <dbReference type="ARBA" id="ARBA00004141"/>
    </source>
</evidence>
<dbReference type="InterPro" id="IPR038076">
    <property type="entry name" value="MgtE_N_sf"/>
</dbReference>
<evidence type="ECO:0000259" key="10">
    <source>
        <dbReference type="PROSITE" id="PS51371"/>
    </source>
</evidence>
<comment type="similarity">
    <text evidence="2 9">Belongs to the SLC41A transporter family.</text>
</comment>
<dbReference type="GO" id="GO:0005886">
    <property type="term" value="C:plasma membrane"/>
    <property type="evidence" value="ECO:0007669"/>
    <property type="project" value="UniProtKB-SubCell"/>
</dbReference>
<dbReference type="InterPro" id="IPR006667">
    <property type="entry name" value="SLC41_membr_dom"/>
</dbReference>
<dbReference type="InterPro" id="IPR036739">
    <property type="entry name" value="SLC41_membr_dom_sf"/>
</dbReference>
<evidence type="ECO:0000313" key="12">
    <source>
        <dbReference type="Proteomes" id="UP000001364"/>
    </source>
</evidence>
<dbReference type="OrthoDB" id="9790355at2"/>
<feature type="transmembrane region" description="Helical" evidence="9">
    <location>
        <begin position="396"/>
        <end position="418"/>
    </location>
</feature>
<keyword evidence="9" id="KW-1003">Cell membrane</keyword>
<keyword evidence="9" id="KW-0479">Metal-binding</keyword>
<dbReference type="InterPro" id="IPR006668">
    <property type="entry name" value="Mg_transptr_MgtE_intracell_dom"/>
</dbReference>
<comment type="subcellular location">
    <subcellularLocation>
        <location evidence="9">Cell membrane</location>
        <topology evidence="9">Multi-pass membrane protein</topology>
    </subcellularLocation>
    <subcellularLocation>
        <location evidence="1">Membrane</location>
        <topology evidence="1">Multi-pass membrane protein</topology>
    </subcellularLocation>
</comment>
<dbReference type="RefSeq" id="YP_002517629.3">
    <property type="nucleotide sequence ID" value="NC_011916.1"/>
</dbReference>
<evidence type="ECO:0000256" key="2">
    <source>
        <dbReference type="ARBA" id="ARBA00009749"/>
    </source>
</evidence>
<feature type="transmembrane region" description="Helical" evidence="9">
    <location>
        <begin position="430"/>
        <end position="453"/>
    </location>
</feature>
<proteinExistence type="inferred from homology"/>
<keyword evidence="7 9" id="KW-0472">Membrane</keyword>
<dbReference type="AlphaFoldDB" id="A0A0H3CA80"/>
<dbReference type="InterPro" id="IPR046342">
    <property type="entry name" value="CBS_dom_sf"/>
</dbReference>
<dbReference type="Pfam" id="PF01769">
    <property type="entry name" value="MgtE"/>
    <property type="match status" value="1"/>
</dbReference>
<dbReference type="Pfam" id="PF03448">
    <property type="entry name" value="MgtE_N"/>
    <property type="match status" value="1"/>
</dbReference>
<feature type="transmembrane region" description="Helical" evidence="9">
    <location>
        <begin position="465"/>
        <end position="488"/>
    </location>
</feature>
<organism evidence="11 12">
    <name type="scientific">Caulobacter vibrioides (strain NA1000 / CB15N)</name>
    <name type="common">Caulobacter crescentus</name>
    <dbReference type="NCBI Taxonomy" id="565050"/>
    <lineage>
        <taxon>Bacteria</taxon>
        <taxon>Pseudomonadati</taxon>
        <taxon>Pseudomonadota</taxon>
        <taxon>Alphaproteobacteria</taxon>
        <taxon>Caulobacterales</taxon>
        <taxon>Caulobacteraceae</taxon>
        <taxon>Caulobacter</taxon>
    </lineage>
</organism>
<evidence type="ECO:0000256" key="4">
    <source>
        <dbReference type="ARBA" id="ARBA00022692"/>
    </source>
</evidence>
<dbReference type="HOGENOM" id="CLU_037408_1_0_5"/>
<name>A0A0H3CA80_CAUVN</name>
<keyword evidence="5 9" id="KW-0460">Magnesium</keyword>
<dbReference type="InterPro" id="IPR000644">
    <property type="entry name" value="CBS_dom"/>
</dbReference>
<dbReference type="PANTHER" id="PTHR43773:SF1">
    <property type="entry name" value="MAGNESIUM TRANSPORTER MGTE"/>
    <property type="match status" value="1"/>
</dbReference>
<dbReference type="EMBL" id="CP001340">
    <property type="protein sequence ID" value="ACL95721.3"/>
    <property type="molecule type" value="Genomic_DNA"/>
</dbReference>
<reference evidence="11 12" key="1">
    <citation type="journal article" date="2010" name="J. Bacteriol.">
        <title>The genetic basis of laboratory adaptation in Caulobacter crescentus.</title>
        <authorList>
            <person name="Marks M.E."/>
            <person name="Castro-Rojas C.M."/>
            <person name="Teiling C."/>
            <person name="Du L."/>
            <person name="Kapatral V."/>
            <person name="Walunas T.L."/>
            <person name="Crosson S."/>
        </authorList>
    </citation>
    <scope>NUCLEOTIDE SEQUENCE [LARGE SCALE GENOMIC DNA]</scope>
    <source>
        <strain evidence="12">NA1000 / CB15N</strain>
    </source>
</reference>
<dbReference type="GO" id="GO:0015095">
    <property type="term" value="F:magnesium ion transmembrane transporter activity"/>
    <property type="evidence" value="ECO:0007669"/>
    <property type="project" value="UniProtKB-UniRule"/>
</dbReference>
<dbReference type="Gene3D" id="1.10.357.20">
    <property type="entry name" value="SLC41 divalent cation transporters, integral membrane domain"/>
    <property type="match status" value="1"/>
</dbReference>
<sequence>MTRDTAELNEDVLDNIPLAHIPLPKSETPEELEDLALGDDYALNPEYVEMVIDAADRGDAKRLRELVGALDPADVADLMGFLTADYREEVIPLLDPEALGEIISELEDNIREEVLEATPSVTLARALEELDTDDAADVIDDLDDTKRFQVLAAMGETDRAAIETTLSYEDETAGRLMQREFLAAPEFWTVGQTIDHVREAGDSLPELFFDVYVVDPTFKPVGAIPISILLRSRRQTPLAELMEAVTEIPVEMDQEEVAYIFDKYHLISAPVIEPGGRLVGQITVDDIVEVIRDEAEEDILALAGVSDAGRDASVIEIVKSRLPWLMLNLATATLAVSGVAIFQAEIAQLVALAILMPIVSSLGGNAGTQTLAVAVRALASKELTPANARRIVARELLVGLVNGLCLALVMGAATYMFFGPSDQHDKLAIIVGAALITNIFTAALGGILMPLALEKMGRDPAVSSSIFVTFLTDFTGFFAVLLIASLLLH</sequence>
<keyword evidence="4 9" id="KW-0812">Transmembrane</keyword>
<feature type="transmembrane region" description="Helical" evidence="9">
    <location>
        <begin position="350"/>
        <end position="375"/>
    </location>
</feature>
<gene>
    <name evidence="11" type="ordered locus">CCNA_02256</name>
</gene>
<feature type="transmembrane region" description="Helical" evidence="9">
    <location>
        <begin position="325"/>
        <end position="344"/>
    </location>
</feature>
<dbReference type="SMR" id="A0A0H3CA80"/>
<dbReference type="GeneID" id="7332620"/>
<dbReference type="Gene3D" id="3.10.580.10">
    <property type="entry name" value="CBS-domain"/>
    <property type="match status" value="1"/>
</dbReference>
<evidence type="ECO:0000256" key="8">
    <source>
        <dbReference type="PROSITE-ProRule" id="PRU00703"/>
    </source>
</evidence>
<dbReference type="RefSeq" id="WP_010920035.1">
    <property type="nucleotide sequence ID" value="NC_011916.1"/>
</dbReference>